<keyword evidence="2" id="KW-1185">Reference proteome</keyword>
<dbReference type="AlphaFoldDB" id="A0A512B6K0"/>
<dbReference type="RefSeq" id="WP_147201552.1">
    <property type="nucleotide sequence ID" value="NZ_BJYT01000001.1"/>
</dbReference>
<dbReference type="Gene3D" id="1.20.120.20">
    <property type="entry name" value="Apolipoprotein"/>
    <property type="match status" value="1"/>
</dbReference>
<gene>
    <name evidence="1" type="ORF">SAE01_00810</name>
</gene>
<accession>A0A512B6K0</accession>
<sequence>MNSGPKVLLGAIAGAAIGAVIAGIFTEEGNELKEKVVQGGKDLTDNLKEKLSDATTNIKEAASGAYESVKQTATDFVGTATNKASSTASNSK</sequence>
<comment type="caution">
    <text evidence="1">The sequence shown here is derived from an EMBL/GenBank/DDBJ whole genome shotgun (WGS) entry which is preliminary data.</text>
</comment>
<reference evidence="1 2" key="1">
    <citation type="submission" date="2019-07" db="EMBL/GenBank/DDBJ databases">
        <title>Whole genome shotgun sequence of Segetibacter aerophilus NBRC 106135.</title>
        <authorList>
            <person name="Hosoyama A."/>
            <person name="Uohara A."/>
            <person name="Ohji S."/>
            <person name="Ichikawa N."/>
        </authorList>
    </citation>
    <scope>NUCLEOTIDE SEQUENCE [LARGE SCALE GENOMIC DNA]</scope>
    <source>
        <strain evidence="1 2">NBRC 106135</strain>
    </source>
</reference>
<dbReference type="Proteomes" id="UP000321513">
    <property type="component" value="Unassembled WGS sequence"/>
</dbReference>
<proteinExistence type="predicted"/>
<organism evidence="1 2">
    <name type="scientific">Segetibacter aerophilus</name>
    <dbReference type="NCBI Taxonomy" id="670293"/>
    <lineage>
        <taxon>Bacteria</taxon>
        <taxon>Pseudomonadati</taxon>
        <taxon>Bacteroidota</taxon>
        <taxon>Chitinophagia</taxon>
        <taxon>Chitinophagales</taxon>
        <taxon>Chitinophagaceae</taxon>
        <taxon>Segetibacter</taxon>
    </lineage>
</organism>
<evidence type="ECO:0000313" key="1">
    <source>
        <dbReference type="EMBL" id="GEO07585.1"/>
    </source>
</evidence>
<evidence type="ECO:0000313" key="2">
    <source>
        <dbReference type="Proteomes" id="UP000321513"/>
    </source>
</evidence>
<dbReference type="EMBL" id="BJYT01000001">
    <property type="protein sequence ID" value="GEO07585.1"/>
    <property type="molecule type" value="Genomic_DNA"/>
</dbReference>
<name>A0A512B6K0_9BACT</name>
<protein>
    <recommendedName>
        <fullName evidence="3">Gas vesicle protein</fullName>
    </recommendedName>
</protein>
<evidence type="ECO:0008006" key="3">
    <source>
        <dbReference type="Google" id="ProtNLM"/>
    </source>
</evidence>